<protein>
    <recommendedName>
        <fullName evidence="6">SWIM-type domain-containing protein</fullName>
    </recommendedName>
</protein>
<dbReference type="GO" id="GO:0008270">
    <property type="term" value="F:zinc ion binding"/>
    <property type="evidence" value="ECO:0007669"/>
    <property type="project" value="UniProtKB-KW"/>
</dbReference>
<evidence type="ECO:0000313" key="7">
    <source>
        <dbReference type="EnsemblPlants" id="TuG1812G0400000149.01.T01"/>
    </source>
</evidence>
<evidence type="ECO:0000313" key="8">
    <source>
        <dbReference type="Proteomes" id="UP000015106"/>
    </source>
</evidence>
<evidence type="ECO:0000256" key="5">
    <source>
        <dbReference type="SAM" id="MobiDB-lite"/>
    </source>
</evidence>
<reference evidence="7" key="2">
    <citation type="submission" date="2018-03" db="EMBL/GenBank/DDBJ databases">
        <title>The Triticum urartu genome reveals the dynamic nature of wheat genome evolution.</title>
        <authorList>
            <person name="Ling H."/>
            <person name="Ma B."/>
            <person name="Shi X."/>
            <person name="Liu H."/>
            <person name="Dong L."/>
            <person name="Sun H."/>
            <person name="Cao Y."/>
            <person name="Gao Q."/>
            <person name="Zheng S."/>
            <person name="Li Y."/>
            <person name="Yu Y."/>
            <person name="Du H."/>
            <person name="Qi M."/>
            <person name="Li Y."/>
            <person name="Yu H."/>
            <person name="Cui Y."/>
            <person name="Wang N."/>
            <person name="Chen C."/>
            <person name="Wu H."/>
            <person name="Zhao Y."/>
            <person name="Zhang J."/>
            <person name="Li Y."/>
            <person name="Zhou W."/>
            <person name="Zhang B."/>
            <person name="Hu W."/>
            <person name="Eijk M."/>
            <person name="Tang J."/>
            <person name="Witsenboer H."/>
            <person name="Zhao S."/>
            <person name="Li Z."/>
            <person name="Zhang A."/>
            <person name="Wang D."/>
            <person name="Liang C."/>
        </authorList>
    </citation>
    <scope>NUCLEOTIDE SEQUENCE [LARGE SCALE GENOMIC DNA]</scope>
    <source>
        <strain evidence="7">cv. G1812</strain>
    </source>
</reference>
<dbReference type="InterPro" id="IPR018289">
    <property type="entry name" value="MULE_transposase_dom"/>
</dbReference>
<dbReference type="Pfam" id="PF03108">
    <property type="entry name" value="DBD_Tnp_Mut"/>
    <property type="match status" value="1"/>
</dbReference>
<keyword evidence="8" id="KW-1185">Reference proteome</keyword>
<sequence length="666" mass="75451">MKFGSREEFRRAVISYGIKQKKLIRFRKNDNNRCRATCDWQTCKWYCLASLTSKSNSWQITSFNDAHCCPPRKDNKLVTSTRIAAKYEKVMSSNPMWQIAHLRKHIQEDMCVNVSTSQVKRAKRMAIKKIYDAIKEQYTRIFDYQLELLRSNPGSTVVVKLDPKSSIPTFQRIYICLSALKEGFKAGCRKVIGLGGCFFKGATNGELLCALGRDANSQMYPIAWAVVEKETNESWDWFCSLLFKDVDVYDGNGWVIISDQQKGIINAVQNWAPLAEHRNCARHVYANWRKEYRIKDWQKLFWNCAKAPCVSLFNYARAKLARETVEGARAITRLDPKHWSRAWFRLGSNCDSVDNNICESFNKWIIDARFLPIISMLEATRQKVMVRIQEMITKCLKWTGDIVCPTINKKLNKYIEYSAQCEPVCNGQDIFEVTQNKNHRFTVDLNRLNCTCRYWQLAGLPCVHAISAIHTKTSDLSPYIASCFYVAAFKRTYAYCLQPVDGMASWPISPRPRPVAPGYVKMPGRPKTQRNKEKGEKKVSKTKLPKIGTVIRCSKCKGTGHNKTTCHIKESSQPAQTVRQPMASQQSSSAPKTSKGTKRSASNMLASTVDKGKGVQKQKGPSKASVKGVHVNVSSSSAVTVNVSSGAANSQCNSKRPKKLPKKLLD</sequence>
<dbReference type="PANTHER" id="PTHR31973:SF187">
    <property type="entry name" value="MUTATOR TRANSPOSASE MUDRA PROTEIN"/>
    <property type="match status" value="1"/>
</dbReference>
<dbReference type="Pfam" id="PF10551">
    <property type="entry name" value="MULE"/>
    <property type="match status" value="1"/>
</dbReference>
<feature type="compositionally biased region" description="Polar residues" evidence="5">
    <location>
        <begin position="591"/>
        <end position="606"/>
    </location>
</feature>
<dbReference type="SMART" id="SM00575">
    <property type="entry name" value="ZnF_PMZ"/>
    <property type="match status" value="1"/>
</dbReference>
<evidence type="ECO:0000256" key="2">
    <source>
        <dbReference type="ARBA" id="ARBA00022771"/>
    </source>
</evidence>
<dbReference type="InterPro" id="IPR006564">
    <property type="entry name" value="Znf_PMZ"/>
</dbReference>
<proteinExistence type="predicted"/>
<evidence type="ECO:0000259" key="6">
    <source>
        <dbReference type="PROSITE" id="PS50966"/>
    </source>
</evidence>
<dbReference type="PROSITE" id="PS50966">
    <property type="entry name" value="ZF_SWIM"/>
    <property type="match status" value="1"/>
</dbReference>
<dbReference type="AlphaFoldDB" id="A0A8R7U446"/>
<evidence type="ECO:0000256" key="3">
    <source>
        <dbReference type="ARBA" id="ARBA00022833"/>
    </source>
</evidence>
<accession>A0A8R7U446</accession>
<reference evidence="7" key="3">
    <citation type="submission" date="2022-06" db="UniProtKB">
        <authorList>
            <consortium name="EnsemblPlants"/>
        </authorList>
    </citation>
    <scope>IDENTIFICATION</scope>
</reference>
<reference evidence="8" key="1">
    <citation type="journal article" date="2013" name="Nature">
        <title>Draft genome of the wheat A-genome progenitor Triticum urartu.</title>
        <authorList>
            <person name="Ling H.Q."/>
            <person name="Zhao S."/>
            <person name="Liu D."/>
            <person name="Wang J."/>
            <person name="Sun H."/>
            <person name="Zhang C."/>
            <person name="Fan H."/>
            <person name="Li D."/>
            <person name="Dong L."/>
            <person name="Tao Y."/>
            <person name="Gao C."/>
            <person name="Wu H."/>
            <person name="Li Y."/>
            <person name="Cui Y."/>
            <person name="Guo X."/>
            <person name="Zheng S."/>
            <person name="Wang B."/>
            <person name="Yu K."/>
            <person name="Liang Q."/>
            <person name="Yang W."/>
            <person name="Lou X."/>
            <person name="Chen J."/>
            <person name="Feng M."/>
            <person name="Jian J."/>
            <person name="Zhang X."/>
            <person name="Luo G."/>
            <person name="Jiang Y."/>
            <person name="Liu J."/>
            <person name="Wang Z."/>
            <person name="Sha Y."/>
            <person name="Zhang B."/>
            <person name="Wu H."/>
            <person name="Tang D."/>
            <person name="Shen Q."/>
            <person name="Xue P."/>
            <person name="Zou S."/>
            <person name="Wang X."/>
            <person name="Liu X."/>
            <person name="Wang F."/>
            <person name="Yang Y."/>
            <person name="An X."/>
            <person name="Dong Z."/>
            <person name="Zhang K."/>
            <person name="Zhang X."/>
            <person name="Luo M.C."/>
            <person name="Dvorak J."/>
            <person name="Tong Y."/>
            <person name="Wang J."/>
            <person name="Yang H."/>
            <person name="Li Z."/>
            <person name="Wang D."/>
            <person name="Zhang A."/>
            <person name="Wang J."/>
        </authorList>
    </citation>
    <scope>NUCLEOTIDE SEQUENCE</scope>
    <source>
        <strain evidence="8">cv. G1812</strain>
    </source>
</reference>
<dbReference type="Proteomes" id="UP000015106">
    <property type="component" value="Chromosome 4"/>
</dbReference>
<feature type="compositionally biased region" description="Polar residues" evidence="5">
    <location>
        <begin position="567"/>
        <end position="579"/>
    </location>
</feature>
<keyword evidence="2 4" id="KW-0863">Zinc-finger</keyword>
<keyword evidence="3" id="KW-0862">Zinc</keyword>
<dbReference type="PANTHER" id="PTHR31973">
    <property type="entry name" value="POLYPROTEIN, PUTATIVE-RELATED"/>
    <property type="match status" value="1"/>
</dbReference>
<dbReference type="Gramene" id="TuG1812G0400000149.01.T01">
    <property type="protein sequence ID" value="TuG1812G0400000149.01.T01"/>
    <property type="gene ID" value="TuG1812G0400000149.01"/>
</dbReference>
<feature type="region of interest" description="Disordered" evidence="5">
    <location>
        <begin position="511"/>
        <end position="541"/>
    </location>
</feature>
<organism evidence="7 8">
    <name type="scientific">Triticum urartu</name>
    <name type="common">Red wild einkorn</name>
    <name type="synonym">Crithodium urartu</name>
    <dbReference type="NCBI Taxonomy" id="4572"/>
    <lineage>
        <taxon>Eukaryota</taxon>
        <taxon>Viridiplantae</taxon>
        <taxon>Streptophyta</taxon>
        <taxon>Embryophyta</taxon>
        <taxon>Tracheophyta</taxon>
        <taxon>Spermatophyta</taxon>
        <taxon>Magnoliopsida</taxon>
        <taxon>Liliopsida</taxon>
        <taxon>Poales</taxon>
        <taxon>Poaceae</taxon>
        <taxon>BOP clade</taxon>
        <taxon>Pooideae</taxon>
        <taxon>Triticodae</taxon>
        <taxon>Triticeae</taxon>
        <taxon>Triticinae</taxon>
        <taxon>Triticum</taxon>
    </lineage>
</organism>
<feature type="domain" description="SWIM-type" evidence="6">
    <location>
        <begin position="441"/>
        <end position="473"/>
    </location>
</feature>
<feature type="region of interest" description="Disordered" evidence="5">
    <location>
        <begin position="560"/>
        <end position="666"/>
    </location>
</feature>
<keyword evidence="1" id="KW-0479">Metal-binding</keyword>
<dbReference type="InterPro" id="IPR004332">
    <property type="entry name" value="Transposase_MuDR"/>
</dbReference>
<dbReference type="InterPro" id="IPR007527">
    <property type="entry name" value="Znf_SWIM"/>
</dbReference>
<feature type="compositionally biased region" description="Basic and acidic residues" evidence="5">
    <location>
        <begin position="530"/>
        <end position="539"/>
    </location>
</feature>
<evidence type="ECO:0000256" key="4">
    <source>
        <dbReference type="PROSITE-ProRule" id="PRU00325"/>
    </source>
</evidence>
<feature type="compositionally biased region" description="Low complexity" evidence="5">
    <location>
        <begin position="629"/>
        <end position="650"/>
    </location>
</feature>
<feature type="compositionally biased region" description="Basic residues" evidence="5">
    <location>
        <begin position="655"/>
        <end position="666"/>
    </location>
</feature>
<evidence type="ECO:0000256" key="1">
    <source>
        <dbReference type="ARBA" id="ARBA00022723"/>
    </source>
</evidence>
<dbReference type="EnsemblPlants" id="TuG1812G0400000149.01.T01">
    <property type="protein sequence ID" value="TuG1812G0400000149.01.T01"/>
    <property type="gene ID" value="TuG1812G0400000149.01"/>
</dbReference>
<name>A0A8R7U446_TRIUA</name>
<dbReference type="Pfam" id="PF04434">
    <property type="entry name" value="SWIM"/>
    <property type="match status" value="1"/>
</dbReference>